<dbReference type="PANTHER" id="PTHR12483:SF120">
    <property type="entry name" value="HIGH-AFFINITY COPPER TRANSPORTER CTRA2"/>
    <property type="match status" value="1"/>
</dbReference>
<evidence type="ECO:0000313" key="5">
    <source>
        <dbReference type="EMBL" id="CAG8975372.1"/>
    </source>
</evidence>
<keyword evidence="4" id="KW-0186">Copper</keyword>
<dbReference type="InterPro" id="IPR007274">
    <property type="entry name" value="Cop_transporter"/>
</dbReference>
<reference evidence="5" key="1">
    <citation type="submission" date="2021-07" db="EMBL/GenBank/DDBJ databases">
        <authorList>
            <person name="Durling M."/>
        </authorList>
    </citation>
    <scope>NUCLEOTIDE SEQUENCE</scope>
</reference>
<evidence type="ECO:0000256" key="3">
    <source>
        <dbReference type="ARBA" id="ARBA00023136"/>
    </source>
</evidence>
<keyword evidence="6" id="KW-1185">Reference proteome</keyword>
<comment type="subcellular location">
    <subcellularLocation>
        <location evidence="4">Membrane</location>
        <topology evidence="4">Multi-pass membrane protein</topology>
    </subcellularLocation>
</comment>
<gene>
    <name evidence="5" type="ORF">HYALB_00009513</name>
</gene>
<protein>
    <recommendedName>
        <fullName evidence="4">Copper transport protein</fullName>
    </recommendedName>
</protein>
<comment type="caution">
    <text evidence="5">The sequence shown here is derived from an EMBL/GenBank/DDBJ whole genome shotgun (WGS) entry which is preliminary data.</text>
</comment>
<dbReference type="AlphaFoldDB" id="A0A9N9LLT8"/>
<dbReference type="OrthoDB" id="73901at2759"/>
<organism evidence="5 6">
    <name type="scientific">Hymenoscyphus albidus</name>
    <dbReference type="NCBI Taxonomy" id="595503"/>
    <lineage>
        <taxon>Eukaryota</taxon>
        <taxon>Fungi</taxon>
        <taxon>Dikarya</taxon>
        <taxon>Ascomycota</taxon>
        <taxon>Pezizomycotina</taxon>
        <taxon>Leotiomycetes</taxon>
        <taxon>Helotiales</taxon>
        <taxon>Helotiaceae</taxon>
        <taxon>Hymenoscyphus</taxon>
    </lineage>
</organism>
<evidence type="ECO:0000256" key="2">
    <source>
        <dbReference type="ARBA" id="ARBA00022989"/>
    </source>
</evidence>
<keyword evidence="4" id="KW-0813">Transport</keyword>
<dbReference type="EMBL" id="CAJVRM010000134">
    <property type="protein sequence ID" value="CAG8975372.1"/>
    <property type="molecule type" value="Genomic_DNA"/>
</dbReference>
<accession>A0A9N9LLT8</accession>
<keyword evidence="4" id="KW-0187">Copper transport</keyword>
<keyword evidence="3 4" id="KW-0472">Membrane</keyword>
<comment type="similarity">
    <text evidence="4">Belongs to the copper transporter (Ctr) (TC 1.A.56) family. SLC31A subfamily.</text>
</comment>
<keyword evidence="2 4" id="KW-1133">Transmembrane helix</keyword>
<feature type="transmembrane region" description="Helical" evidence="4">
    <location>
        <begin position="55"/>
        <end position="73"/>
    </location>
</feature>
<dbReference type="PANTHER" id="PTHR12483">
    <property type="entry name" value="SOLUTE CARRIER FAMILY 31 COPPER TRANSPORTERS"/>
    <property type="match status" value="1"/>
</dbReference>
<evidence type="ECO:0000256" key="1">
    <source>
        <dbReference type="ARBA" id="ARBA00022692"/>
    </source>
</evidence>
<dbReference type="GO" id="GO:0005886">
    <property type="term" value="C:plasma membrane"/>
    <property type="evidence" value="ECO:0007669"/>
    <property type="project" value="TreeGrafter"/>
</dbReference>
<feature type="transmembrane region" description="Helical" evidence="4">
    <location>
        <begin position="111"/>
        <end position="133"/>
    </location>
</feature>
<evidence type="ECO:0000256" key="4">
    <source>
        <dbReference type="RuleBase" id="RU367022"/>
    </source>
</evidence>
<dbReference type="Pfam" id="PF04145">
    <property type="entry name" value="Ctr"/>
    <property type="match status" value="2"/>
</dbReference>
<proteinExistence type="inferred from homology"/>
<keyword evidence="4" id="KW-0406">Ion transport</keyword>
<evidence type="ECO:0000313" key="6">
    <source>
        <dbReference type="Proteomes" id="UP000701801"/>
    </source>
</evidence>
<dbReference type="GO" id="GO:0005375">
    <property type="term" value="F:copper ion transmembrane transporter activity"/>
    <property type="evidence" value="ECO:0007669"/>
    <property type="project" value="UniProtKB-UniRule"/>
</dbReference>
<dbReference type="Proteomes" id="UP000701801">
    <property type="component" value="Unassembled WGS sequence"/>
</dbReference>
<feature type="transmembrane region" description="Helical" evidence="4">
    <location>
        <begin position="139"/>
        <end position="159"/>
    </location>
</feature>
<sequence length="164" mass="17881">MDMTHGGMDTPTGSTEMGHGGSGLMGMDTMAMTFFTSTTTPLYSLSWYPDSAGKYAGTCIFLITFATIFRALLAVRLNFVEVLAIIKFGRKEGVIYPDDHQRIRPWRANEAVTLAAMDVVLAGTSYLLMIAVMTMNVGYFISVLAGVFLGSVIFTRFMAYSAAH</sequence>
<keyword evidence="1 4" id="KW-0812">Transmembrane</keyword>
<name>A0A9N9LLT8_9HELO</name>